<keyword evidence="7" id="KW-1185">Reference proteome</keyword>
<dbReference type="SMART" id="SM00354">
    <property type="entry name" value="HTH_LACI"/>
    <property type="match status" value="1"/>
</dbReference>
<accession>A0A918D5E4</accession>
<dbReference type="Pfam" id="PF00532">
    <property type="entry name" value="Peripla_BP_1"/>
    <property type="match status" value="1"/>
</dbReference>
<dbReference type="Pfam" id="PF00356">
    <property type="entry name" value="LacI"/>
    <property type="match status" value="1"/>
</dbReference>
<keyword evidence="2" id="KW-0805">Transcription regulation</keyword>
<evidence type="ECO:0000313" key="6">
    <source>
        <dbReference type="EMBL" id="GGN67239.1"/>
    </source>
</evidence>
<dbReference type="PRINTS" id="PR00036">
    <property type="entry name" value="HTHLACI"/>
</dbReference>
<protein>
    <recommendedName>
        <fullName evidence="1">Catabolite control protein A</fullName>
    </recommendedName>
</protein>
<dbReference type="PROSITE" id="PS50932">
    <property type="entry name" value="HTH_LACI_2"/>
    <property type="match status" value="1"/>
</dbReference>
<dbReference type="SUPFAM" id="SSF47413">
    <property type="entry name" value="lambda repressor-like DNA-binding domains"/>
    <property type="match status" value="1"/>
</dbReference>
<sequence length="331" mass="37530">MSQPKIKDVARAAGVSTATVSHVINKTRYVSEETTVRVLQAMEELNYRPNHAARSLRSAKTYTIGLIIPFRKEDTSKSFFMSIAEGIEETLREYGYHLIISNSKEDLKQEIEQLQLLNDQITDGIILASTYSEYQTLEKHILKDHPLVLIDRIPEENQRDSVSIDSYQGVYDAIKYLKKKGYKRIGYAGANLTISTAKQRLAGYQDAQKDEPDVENIVFIGEPTYESGYEMAAQLLLHDLDAIFIANNEVATGIIYYFIENKITIPDDIAVIVFDNFEWTRIVSPPLTVVDQPAYEMGIEAAHMILSRIQSPDKKMKKVVLQPMLIERGST</sequence>
<organism evidence="6 7">
    <name type="scientific">Oceanobacillus indicireducens</name>
    <dbReference type="NCBI Taxonomy" id="1004261"/>
    <lineage>
        <taxon>Bacteria</taxon>
        <taxon>Bacillati</taxon>
        <taxon>Bacillota</taxon>
        <taxon>Bacilli</taxon>
        <taxon>Bacillales</taxon>
        <taxon>Bacillaceae</taxon>
        <taxon>Oceanobacillus</taxon>
    </lineage>
</organism>
<dbReference type="SUPFAM" id="SSF53822">
    <property type="entry name" value="Periplasmic binding protein-like I"/>
    <property type="match status" value="1"/>
</dbReference>
<dbReference type="PROSITE" id="PS00356">
    <property type="entry name" value="HTH_LACI_1"/>
    <property type="match status" value="1"/>
</dbReference>
<evidence type="ECO:0000256" key="1">
    <source>
        <dbReference type="ARBA" id="ARBA00019435"/>
    </source>
</evidence>
<dbReference type="Proteomes" id="UP000624041">
    <property type="component" value="Unassembled WGS sequence"/>
</dbReference>
<dbReference type="PANTHER" id="PTHR30146">
    <property type="entry name" value="LACI-RELATED TRANSCRIPTIONAL REPRESSOR"/>
    <property type="match status" value="1"/>
</dbReference>
<keyword evidence="4" id="KW-0804">Transcription</keyword>
<dbReference type="Gene3D" id="1.10.260.40">
    <property type="entry name" value="lambda repressor-like DNA-binding domains"/>
    <property type="match status" value="1"/>
</dbReference>
<dbReference type="GO" id="GO:0003700">
    <property type="term" value="F:DNA-binding transcription factor activity"/>
    <property type="evidence" value="ECO:0007669"/>
    <property type="project" value="TreeGrafter"/>
</dbReference>
<reference evidence="6" key="1">
    <citation type="journal article" date="2014" name="Int. J. Syst. Evol. Microbiol.">
        <title>Complete genome sequence of Corynebacterium casei LMG S-19264T (=DSM 44701T), isolated from a smear-ripened cheese.</title>
        <authorList>
            <consortium name="US DOE Joint Genome Institute (JGI-PGF)"/>
            <person name="Walter F."/>
            <person name="Albersmeier A."/>
            <person name="Kalinowski J."/>
            <person name="Ruckert C."/>
        </authorList>
    </citation>
    <scope>NUCLEOTIDE SEQUENCE</scope>
    <source>
        <strain evidence="6">JCM 17251</strain>
    </source>
</reference>
<dbReference type="InterPro" id="IPR001761">
    <property type="entry name" value="Peripla_BP/Lac1_sug-bd_dom"/>
</dbReference>
<gene>
    <name evidence="6" type="ORF">GCM10007971_37890</name>
</gene>
<evidence type="ECO:0000313" key="7">
    <source>
        <dbReference type="Proteomes" id="UP000624041"/>
    </source>
</evidence>
<dbReference type="EMBL" id="BMOS01000055">
    <property type="protein sequence ID" value="GGN67239.1"/>
    <property type="molecule type" value="Genomic_DNA"/>
</dbReference>
<reference evidence="6" key="2">
    <citation type="submission" date="2020-09" db="EMBL/GenBank/DDBJ databases">
        <authorList>
            <person name="Sun Q."/>
            <person name="Ohkuma M."/>
        </authorList>
    </citation>
    <scope>NUCLEOTIDE SEQUENCE</scope>
    <source>
        <strain evidence="6">JCM 17251</strain>
    </source>
</reference>
<dbReference type="PANTHER" id="PTHR30146:SF109">
    <property type="entry name" value="HTH-TYPE TRANSCRIPTIONAL REGULATOR GALS"/>
    <property type="match status" value="1"/>
</dbReference>
<evidence type="ECO:0000256" key="3">
    <source>
        <dbReference type="ARBA" id="ARBA00023125"/>
    </source>
</evidence>
<dbReference type="RefSeq" id="WP_229782805.1">
    <property type="nucleotide sequence ID" value="NZ_BMOS01000055.1"/>
</dbReference>
<dbReference type="FunFam" id="1.10.260.40:FF:000002">
    <property type="entry name" value="HTH-type transcriptional repressor PurR"/>
    <property type="match status" value="1"/>
</dbReference>
<comment type="caution">
    <text evidence="6">The sequence shown here is derived from an EMBL/GenBank/DDBJ whole genome shotgun (WGS) entry which is preliminary data.</text>
</comment>
<name>A0A918D5E4_9BACI</name>
<dbReference type="GO" id="GO:0000976">
    <property type="term" value="F:transcription cis-regulatory region binding"/>
    <property type="evidence" value="ECO:0007669"/>
    <property type="project" value="TreeGrafter"/>
</dbReference>
<evidence type="ECO:0000259" key="5">
    <source>
        <dbReference type="PROSITE" id="PS50932"/>
    </source>
</evidence>
<dbReference type="Gene3D" id="3.40.50.2300">
    <property type="match status" value="2"/>
</dbReference>
<feature type="domain" description="HTH lacI-type" evidence="5">
    <location>
        <begin position="4"/>
        <end position="58"/>
    </location>
</feature>
<keyword evidence="3" id="KW-0238">DNA-binding</keyword>
<evidence type="ECO:0000256" key="2">
    <source>
        <dbReference type="ARBA" id="ARBA00023015"/>
    </source>
</evidence>
<dbReference type="AlphaFoldDB" id="A0A918D5E4"/>
<dbReference type="InterPro" id="IPR010982">
    <property type="entry name" value="Lambda_DNA-bd_dom_sf"/>
</dbReference>
<proteinExistence type="predicted"/>
<evidence type="ECO:0000256" key="4">
    <source>
        <dbReference type="ARBA" id="ARBA00023163"/>
    </source>
</evidence>
<dbReference type="CDD" id="cd06267">
    <property type="entry name" value="PBP1_LacI_sugar_binding-like"/>
    <property type="match status" value="1"/>
</dbReference>
<dbReference type="InterPro" id="IPR000843">
    <property type="entry name" value="HTH_LacI"/>
</dbReference>
<dbReference type="CDD" id="cd01392">
    <property type="entry name" value="HTH_LacI"/>
    <property type="match status" value="1"/>
</dbReference>
<dbReference type="InterPro" id="IPR028082">
    <property type="entry name" value="Peripla_BP_I"/>
</dbReference>